<name>A0A936ZJ66_9BURK</name>
<dbReference type="Proteomes" id="UP000613011">
    <property type="component" value="Unassembled WGS sequence"/>
</dbReference>
<dbReference type="Gene3D" id="2.30.30.240">
    <property type="entry name" value="PRC-barrel domain"/>
    <property type="match status" value="2"/>
</dbReference>
<evidence type="ECO:0000313" key="5">
    <source>
        <dbReference type="Proteomes" id="UP000613011"/>
    </source>
</evidence>
<feature type="region of interest" description="Disordered" evidence="1">
    <location>
        <begin position="335"/>
        <end position="362"/>
    </location>
</feature>
<evidence type="ECO:0000256" key="2">
    <source>
        <dbReference type="SAM" id="SignalP"/>
    </source>
</evidence>
<dbReference type="InterPro" id="IPR027275">
    <property type="entry name" value="PRC-brl_dom"/>
</dbReference>
<evidence type="ECO:0000313" key="4">
    <source>
        <dbReference type="EMBL" id="MBL0418726.1"/>
    </source>
</evidence>
<feature type="region of interest" description="Disordered" evidence="1">
    <location>
        <begin position="35"/>
        <end position="57"/>
    </location>
</feature>
<dbReference type="Gene3D" id="1.10.238.10">
    <property type="entry name" value="EF-hand"/>
    <property type="match status" value="1"/>
</dbReference>
<evidence type="ECO:0000256" key="1">
    <source>
        <dbReference type="SAM" id="MobiDB-lite"/>
    </source>
</evidence>
<evidence type="ECO:0000259" key="3">
    <source>
        <dbReference type="PROSITE" id="PS50222"/>
    </source>
</evidence>
<dbReference type="PROSITE" id="PS00018">
    <property type="entry name" value="EF_HAND_1"/>
    <property type="match status" value="1"/>
</dbReference>
<dbReference type="SUPFAM" id="SSF50346">
    <property type="entry name" value="PRC-barrel domain"/>
    <property type="match status" value="2"/>
</dbReference>
<organism evidence="4 5">
    <name type="scientific">Ramlibacter aurantiacus</name>
    <dbReference type="NCBI Taxonomy" id="2801330"/>
    <lineage>
        <taxon>Bacteria</taxon>
        <taxon>Pseudomonadati</taxon>
        <taxon>Pseudomonadota</taxon>
        <taxon>Betaproteobacteria</taxon>
        <taxon>Burkholderiales</taxon>
        <taxon>Comamonadaceae</taxon>
        <taxon>Ramlibacter</taxon>
    </lineage>
</organism>
<proteinExistence type="predicted"/>
<keyword evidence="2" id="KW-0732">Signal</keyword>
<dbReference type="InterPro" id="IPR011033">
    <property type="entry name" value="PRC_barrel-like_sf"/>
</dbReference>
<feature type="chain" id="PRO_5037704188" evidence="2">
    <location>
        <begin position="31"/>
        <end position="362"/>
    </location>
</feature>
<sequence length="362" mass="39482">MTHFRKAHPKPLAAAVFTLVLAAGASNVLAQSSGAGAASTHSPMAQQQVNSQQSGSQNYRAMRANDMIGMPVVGRDNQRLGTLSDLVVDINTGDVRYALLSFDRGWFQEDAQVAVPAKQLFQSSRADALVLQNANRDQLMSAAVRRTDDEAGLFGNQPLWTRVDRAWGMDPPAGAFGAMRATRIIDREVNTATEDDIGEIEALVIDLAKSKVHYAVLEFDPGWLSPERKIAVPLTAFQRGRGMESDELSTSLTKQRVASMPALDPNWYGRLNEPAYVAGLDRTFFGAGFGTGMADASTMGSGPNTGLFNRLDTDRNGWIDRRELDAMPDLGQHWSAADANRDGRLTPQEFSRLGERGEGRRQ</sequence>
<dbReference type="SUPFAM" id="SSF47473">
    <property type="entry name" value="EF-hand"/>
    <property type="match status" value="1"/>
</dbReference>
<feature type="compositionally biased region" description="Polar residues" evidence="1">
    <location>
        <begin position="35"/>
        <end position="45"/>
    </location>
</feature>
<feature type="compositionally biased region" description="Basic and acidic residues" evidence="1">
    <location>
        <begin position="352"/>
        <end position="362"/>
    </location>
</feature>
<dbReference type="EMBL" id="JAEQNA010000001">
    <property type="protein sequence ID" value="MBL0418726.1"/>
    <property type="molecule type" value="Genomic_DNA"/>
</dbReference>
<feature type="signal peptide" evidence="2">
    <location>
        <begin position="1"/>
        <end position="30"/>
    </location>
</feature>
<dbReference type="InterPro" id="IPR011992">
    <property type="entry name" value="EF-hand-dom_pair"/>
</dbReference>
<reference evidence="4" key="1">
    <citation type="submission" date="2021-01" db="EMBL/GenBank/DDBJ databases">
        <title>Ramlibacter sp. strain AW1 16S ribosomal RNA gene Genome sequencing and assembly.</title>
        <authorList>
            <person name="Kang M."/>
        </authorList>
    </citation>
    <scope>NUCLEOTIDE SEQUENCE</scope>
    <source>
        <strain evidence="4">AW1</strain>
    </source>
</reference>
<feature type="compositionally biased region" description="Low complexity" evidence="1">
    <location>
        <begin position="46"/>
        <end position="57"/>
    </location>
</feature>
<dbReference type="Pfam" id="PF05239">
    <property type="entry name" value="PRC"/>
    <property type="match status" value="2"/>
</dbReference>
<dbReference type="PANTHER" id="PTHR36505:SF1">
    <property type="entry name" value="BLR1072 PROTEIN"/>
    <property type="match status" value="1"/>
</dbReference>
<dbReference type="PANTHER" id="PTHR36505">
    <property type="entry name" value="BLR1072 PROTEIN"/>
    <property type="match status" value="1"/>
</dbReference>
<keyword evidence="5" id="KW-1185">Reference proteome</keyword>
<gene>
    <name evidence="4" type="ORF">JI739_00065</name>
</gene>
<protein>
    <submittedName>
        <fullName evidence="4">PRC-barrel domain-containing protein</fullName>
    </submittedName>
</protein>
<dbReference type="Pfam" id="PF13202">
    <property type="entry name" value="EF-hand_5"/>
    <property type="match status" value="2"/>
</dbReference>
<dbReference type="RefSeq" id="WP_201681814.1">
    <property type="nucleotide sequence ID" value="NZ_JAEQNA010000001.1"/>
</dbReference>
<feature type="domain" description="EF-hand" evidence="3">
    <location>
        <begin position="325"/>
        <end position="360"/>
    </location>
</feature>
<dbReference type="GO" id="GO:0005509">
    <property type="term" value="F:calcium ion binding"/>
    <property type="evidence" value="ECO:0007669"/>
    <property type="project" value="InterPro"/>
</dbReference>
<dbReference type="InterPro" id="IPR018247">
    <property type="entry name" value="EF_Hand_1_Ca_BS"/>
</dbReference>
<accession>A0A936ZJ66</accession>
<dbReference type="CDD" id="cd00051">
    <property type="entry name" value="EFh"/>
    <property type="match status" value="1"/>
</dbReference>
<dbReference type="InterPro" id="IPR002048">
    <property type="entry name" value="EF_hand_dom"/>
</dbReference>
<dbReference type="AlphaFoldDB" id="A0A936ZJ66"/>
<dbReference type="PROSITE" id="PS50222">
    <property type="entry name" value="EF_HAND_2"/>
    <property type="match status" value="1"/>
</dbReference>
<comment type="caution">
    <text evidence="4">The sequence shown here is derived from an EMBL/GenBank/DDBJ whole genome shotgun (WGS) entry which is preliminary data.</text>
</comment>